<protein>
    <submittedName>
        <fullName evidence="1">Uncharacterized protein</fullName>
    </submittedName>
</protein>
<reference evidence="1 2" key="1">
    <citation type="submission" date="2020-08" db="EMBL/GenBank/DDBJ databases">
        <authorList>
            <person name="Koutsovoulos G."/>
            <person name="Danchin GJ E."/>
        </authorList>
    </citation>
    <scope>NUCLEOTIDE SEQUENCE [LARGE SCALE GENOMIC DNA]</scope>
</reference>
<sequence>MKKIFFLESRLVYRIGIRSSLDRQKSYMWIRCFFEPGSSQCPQFYLLFSVQFFFKIHSSSFL</sequence>
<comment type="caution">
    <text evidence="1">The sequence shown here is derived from an EMBL/GenBank/DDBJ whole genome shotgun (WGS) entry which is preliminary data.</text>
</comment>
<name>A0A6V7VCD6_MELEN</name>
<dbReference type="EMBL" id="CAJEWN010000203">
    <property type="protein sequence ID" value="CAD2172577.1"/>
    <property type="molecule type" value="Genomic_DNA"/>
</dbReference>
<proteinExistence type="predicted"/>
<dbReference type="Proteomes" id="UP000580250">
    <property type="component" value="Unassembled WGS sequence"/>
</dbReference>
<accession>A0A6V7VCD6</accession>
<evidence type="ECO:0000313" key="1">
    <source>
        <dbReference type="EMBL" id="CAD2172577.1"/>
    </source>
</evidence>
<evidence type="ECO:0000313" key="2">
    <source>
        <dbReference type="Proteomes" id="UP000580250"/>
    </source>
</evidence>
<gene>
    <name evidence="1" type="ORF">MENT_LOCUS24137</name>
</gene>
<dbReference type="AlphaFoldDB" id="A0A6V7VCD6"/>
<organism evidence="1 2">
    <name type="scientific">Meloidogyne enterolobii</name>
    <name type="common">Root-knot nematode worm</name>
    <name type="synonym">Meloidogyne mayaguensis</name>
    <dbReference type="NCBI Taxonomy" id="390850"/>
    <lineage>
        <taxon>Eukaryota</taxon>
        <taxon>Metazoa</taxon>
        <taxon>Ecdysozoa</taxon>
        <taxon>Nematoda</taxon>
        <taxon>Chromadorea</taxon>
        <taxon>Rhabditida</taxon>
        <taxon>Tylenchina</taxon>
        <taxon>Tylenchomorpha</taxon>
        <taxon>Tylenchoidea</taxon>
        <taxon>Meloidogynidae</taxon>
        <taxon>Meloidogyninae</taxon>
        <taxon>Meloidogyne</taxon>
    </lineage>
</organism>